<dbReference type="PANTHER" id="PTHR36978">
    <property type="entry name" value="P-LOOP CONTAINING NUCLEOTIDE TRIPHOSPHATE HYDROLASE"/>
    <property type="match status" value="1"/>
</dbReference>
<keyword evidence="1" id="KW-0472">Membrane</keyword>
<dbReference type="Proteomes" id="UP000016932">
    <property type="component" value="Unassembled WGS sequence"/>
</dbReference>
<dbReference type="VEuPathDB" id="FungiDB:MYCFIDRAFT_145894"/>
<evidence type="ECO:0000313" key="3">
    <source>
        <dbReference type="Proteomes" id="UP000016932"/>
    </source>
</evidence>
<dbReference type="InterPro" id="IPR040632">
    <property type="entry name" value="Sulfotransfer_4"/>
</dbReference>
<name>M3AK52_PSEFD</name>
<accession>M3AK52</accession>
<keyword evidence="1" id="KW-0812">Transmembrane</keyword>
<dbReference type="GeneID" id="19331325"/>
<dbReference type="AlphaFoldDB" id="M3AK52"/>
<reference evidence="2 3" key="1">
    <citation type="journal article" date="2012" name="PLoS Pathog.">
        <title>Diverse lifestyles and strategies of plant pathogenesis encoded in the genomes of eighteen Dothideomycetes fungi.</title>
        <authorList>
            <person name="Ohm R.A."/>
            <person name="Feau N."/>
            <person name="Henrissat B."/>
            <person name="Schoch C.L."/>
            <person name="Horwitz B.A."/>
            <person name="Barry K.W."/>
            <person name="Condon B.J."/>
            <person name="Copeland A.C."/>
            <person name="Dhillon B."/>
            <person name="Glaser F."/>
            <person name="Hesse C.N."/>
            <person name="Kosti I."/>
            <person name="LaButti K."/>
            <person name="Lindquist E.A."/>
            <person name="Lucas S."/>
            <person name="Salamov A.A."/>
            <person name="Bradshaw R.E."/>
            <person name="Ciuffetti L."/>
            <person name="Hamelin R.C."/>
            <person name="Kema G.H.J."/>
            <person name="Lawrence C."/>
            <person name="Scott J.A."/>
            <person name="Spatafora J.W."/>
            <person name="Turgeon B.G."/>
            <person name="de Wit P.J.G.M."/>
            <person name="Zhong S."/>
            <person name="Goodwin S.B."/>
            <person name="Grigoriev I.V."/>
        </authorList>
    </citation>
    <scope>NUCLEOTIDE SEQUENCE [LARGE SCALE GENOMIC DNA]</scope>
    <source>
        <strain evidence="2 3">CIRAD86</strain>
    </source>
</reference>
<evidence type="ECO:0000313" key="2">
    <source>
        <dbReference type="EMBL" id="EME77548.1"/>
    </source>
</evidence>
<organism evidence="2 3">
    <name type="scientific">Pseudocercospora fijiensis (strain CIRAD86)</name>
    <name type="common">Black leaf streak disease fungus</name>
    <name type="synonym">Mycosphaerella fijiensis</name>
    <dbReference type="NCBI Taxonomy" id="383855"/>
    <lineage>
        <taxon>Eukaryota</taxon>
        <taxon>Fungi</taxon>
        <taxon>Dikarya</taxon>
        <taxon>Ascomycota</taxon>
        <taxon>Pezizomycotina</taxon>
        <taxon>Dothideomycetes</taxon>
        <taxon>Dothideomycetidae</taxon>
        <taxon>Mycosphaerellales</taxon>
        <taxon>Mycosphaerellaceae</taxon>
        <taxon>Pseudocercospora</taxon>
    </lineage>
</organism>
<dbReference type="eggNOG" id="ENOG502RY50">
    <property type="taxonomic scope" value="Eukaryota"/>
</dbReference>
<dbReference type="HOGENOM" id="CLU_061199_0_1_1"/>
<dbReference type="Pfam" id="PF17784">
    <property type="entry name" value="Sulfotransfer_4"/>
    <property type="match status" value="1"/>
</dbReference>
<keyword evidence="1" id="KW-1133">Transmembrane helix</keyword>
<proteinExistence type="predicted"/>
<protein>
    <submittedName>
        <fullName evidence="2">Uncharacterized protein</fullName>
    </submittedName>
</protein>
<feature type="transmembrane region" description="Helical" evidence="1">
    <location>
        <begin position="241"/>
        <end position="262"/>
    </location>
</feature>
<dbReference type="InterPro" id="IPR027417">
    <property type="entry name" value="P-loop_NTPase"/>
</dbReference>
<dbReference type="SUPFAM" id="SSF52540">
    <property type="entry name" value="P-loop containing nucleoside triphosphate hydrolases"/>
    <property type="match status" value="1"/>
</dbReference>
<dbReference type="PANTHER" id="PTHR36978:SF4">
    <property type="entry name" value="P-LOOP CONTAINING NUCLEOSIDE TRIPHOSPHATE HYDROLASE PROTEIN"/>
    <property type="match status" value="1"/>
</dbReference>
<keyword evidence="3" id="KW-1185">Reference proteome</keyword>
<dbReference type="STRING" id="383855.M3AK52"/>
<dbReference type="EMBL" id="KB446564">
    <property type="protein sequence ID" value="EME77548.1"/>
    <property type="molecule type" value="Genomic_DNA"/>
</dbReference>
<gene>
    <name evidence="2" type="ORF">MYCFIDRAFT_145894</name>
</gene>
<evidence type="ECO:0000256" key="1">
    <source>
        <dbReference type="SAM" id="Phobius"/>
    </source>
</evidence>
<dbReference type="KEGG" id="pfj:MYCFIDRAFT_145894"/>
<dbReference type="OrthoDB" id="3636584at2759"/>
<sequence>PLPTPTPRSKPMLLLCLGLSRSGTDSLRNALILLGYAPVYHGFEVPTSENPAISRAWTELGRKKFSRKKEEEISKEEFEGLLGGYVAVTDLPCGCFGEELLTAYPDAKVILNYRDVEGWYESIGNTFGKYMNTWEFQYLSYFDGSLYWLQQVFVMYERGFFRGSILGNGKRVHAEHYARLREVLKREDRGFLEWRVRDGWVPLCGFLGKDVPDVEFPSGNTPAQSAERGARVRKRATERAYRNLAVISGGVVTCVAVLIALLCLPTS</sequence>
<dbReference type="RefSeq" id="XP_007931370.1">
    <property type="nucleotide sequence ID" value="XM_007933179.1"/>
</dbReference>
<dbReference type="Gene3D" id="3.40.50.300">
    <property type="entry name" value="P-loop containing nucleotide triphosphate hydrolases"/>
    <property type="match status" value="1"/>
</dbReference>
<feature type="non-terminal residue" evidence="2">
    <location>
        <position position="1"/>
    </location>
</feature>